<accession>A0A371C0J7</accession>
<evidence type="ECO:0000313" key="2">
    <source>
        <dbReference type="Proteomes" id="UP000256601"/>
    </source>
</evidence>
<sequence length="70" mass="7729">MRQACQVAKRNEMARLNGIVLWLSSFTQVQARAQEFTSHSTVYSGLCACGDIAMSNFDANHHLPKSAPMT</sequence>
<dbReference type="AlphaFoldDB" id="A0A371C0J7"/>
<evidence type="ECO:0000313" key="1">
    <source>
        <dbReference type="EMBL" id="RDW23622.1"/>
    </source>
</evidence>
<protein>
    <submittedName>
        <fullName evidence="1">Uncharacterized protein</fullName>
    </submittedName>
</protein>
<dbReference type="EMBL" id="KZ859072">
    <property type="protein sequence ID" value="RDW23622.1"/>
    <property type="molecule type" value="Genomic_DNA"/>
</dbReference>
<organism evidence="1 2">
    <name type="scientific">Yarrowia lipolytica</name>
    <name type="common">Candida lipolytica</name>
    <dbReference type="NCBI Taxonomy" id="4952"/>
    <lineage>
        <taxon>Eukaryota</taxon>
        <taxon>Fungi</taxon>
        <taxon>Dikarya</taxon>
        <taxon>Ascomycota</taxon>
        <taxon>Saccharomycotina</taxon>
        <taxon>Dipodascomycetes</taxon>
        <taxon>Dipodascales</taxon>
        <taxon>Dipodascales incertae sedis</taxon>
        <taxon>Yarrowia</taxon>
    </lineage>
</organism>
<dbReference type="Proteomes" id="UP000256601">
    <property type="component" value="Unassembled WGS sequence"/>
</dbReference>
<reference evidence="1 2" key="1">
    <citation type="submission" date="2018-07" db="EMBL/GenBank/DDBJ databases">
        <title>Draft Genome Assemblies for Five Robust Yarrowia lipolytica Strains Exhibiting High Lipid Production and Pentose Sugar Utilization and Sugar Alcohol Secretion from Undetoxified Lignocellulosic Biomass Hydrolysates.</title>
        <authorList>
            <consortium name="DOE Joint Genome Institute"/>
            <person name="Walker C."/>
            <person name="Ryu S."/>
            <person name="Na H."/>
            <person name="Zane M."/>
            <person name="LaButti K."/>
            <person name="Lipzen A."/>
            <person name="Haridas S."/>
            <person name="Barry K."/>
            <person name="Grigoriev I.V."/>
            <person name="Quarterman J."/>
            <person name="Slininger P."/>
            <person name="Dien B."/>
            <person name="Trinh C.T."/>
        </authorList>
    </citation>
    <scope>NUCLEOTIDE SEQUENCE [LARGE SCALE GENOMIC DNA]</scope>
    <source>
        <strain evidence="1 2">YB392</strain>
    </source>
</reference>
<gene>
    <name evidence="1" type="ORF">B0I71DRAFT_135627</name>
</gene>
<proteinExistence type="predicted"/>
<name>A0A371C0J7_YARLL</name>